<dbReference type="InterPro" id="IPR006439">
    <property type="entry name" value="HAD-SF_hydro_IA"/>
</dbReference>
<sequence>MKVIIFGGIGTIANTSYLQRKAFNAAFEELSIEWFWGKGEYMSLLTQSGGESRITEYNNKYGGLPKGLSPARVHKLKTSLFHRFMTDSILPLREGVQSVIDSAKFNNIKLAFATTTSKDNIDTLLNSAGLDPSTFDIITNRSLVDASKPNPEVYEYCLEKLNILAADSMAIEDSKSGVKAAIGAGITCVAFPNEFTADHSYVDAIENVDDLKHSAHLNAFLKPQN</sequence>
<dbReference type="Pfam" id="PF13419">
    <property type="entry name" value="HAD_2"/>
    <property type="match status" value="1"/>
</dbReference>
<dbReference type="PANTHER" id="PTHR42896:SF2">
    <property type="entry name" value="CBBY-LIKE PROTEIN"/>
    <property type="match status" value="1"/>
</dbReference>
<dbReference type="STRING" id="1129794.C427_2641"/>
<dbReference type="HOGENOM" id="CLU_045011_0_2_6"/>
<dbReference type="NCBIfam" id="TIGR01509">
    <property type="entry name" value="HAD-SF-IA-v3"/>
    <property type="match status" value="1"/>
</dbReference>
<accession>K6YYI4</accession>
<dbReference type="Gene3D" id="3.40.50.1000">
    <property type="entry name" value="HAD superfamily/HAD-like"/>
    <property type="match status" value="1"/>
</dbReference>
<dbReference type="GO" id="GO:0016787">
    <property type="term" value="F:hydrolase activity"/>
    <property type="evidence" value="ECO:0007669"/>
    <property type="project" value="InterPro"/>
</dbReference>
<dbReference type="AlphaFoldDB" id="K6YYI4"/>
<evidence type="ECO:0000313" key="2">
    <source>
        <dbReference type="Proteomes" id="UP000011864"/>
    </source>
</evidence>
<dbReference type="PATRIC" id="fig|1129794.4.peg.2620"/>
<dbReference type="InterPro" id="IPR036412">
    <property type="entry name" value="HAD-like_sf"/>
</dbReference>
<dbReference type="Gene3D" id="1.10.150.240">
    <property type="entry name" value="Putative phosphatase, domain 2"/>
    <property type="match status" value="1"/>
</dbReference>
<dbReference type="SUPFAM" id="SSF56784">
    <property type="entry name" value="HAD-like"/>
    <property type="match status" value="1"/>
</dbReference>
<name>K6YYI4_9ALTE</name>
<dbReference type="RefSeq" id="WP_007638098.1">
    <property type="nucleotide sequence ID" value="NC_020514.1"/>
</dbReference>
<reference evidence="1 2" key="1">
    <citation type="journal article" date="2013" name="Genome Announc.">
        <title>Complete Genome Sequence of Glaciecola psychrophila Strain 170T.</title>
        <authorList>
            <person name="Yin J."/>
            <person name="Chen J."/>
            <person name="Liu G."/>
            <person name="Yu Y."/>
            <person name="Song L."/>
            <person name="Wang X."/>
            <person name="Qu X."/>
        </authorList>
    </citation>
    <scope>NUCLEOTIDE SEQUENCE [LARGE SCALE GENOMIC DNA]</scope>
    <source>
        <strain evidence="1 2">170</strain>
    </source>
</reference>
<dbReference type="Proteomes" id="UP000011864">
    <property type="component" value="Chromosome"/>
</dbReference>
<dbReference type="InterPro" id="IPR044999">
    <property type="entry name" value="CbbY-like"/>
</dbReference>
<keyword evidence="2" id="KW-1185">Reference proteome</keyword>
<dbReference type="EMBL" id="CP003837">
    <property type="protein sequence ID" value="AGH44750.1"/>
    <property type="molecule type" value="Genomic_DNA"/>
</dbReference>
<proteinExistence type="predicted"/>
<dbReference type="InterPro" id="IPR023198">
    <property type="entry name" value="PGP-like_dom2"/>
</dbReference>
<evidence type="ECO:0000313" key="1">
    <source>
        <dbReference type="EMBL" id="AGH44750.1"/>
    </source>
</evidence>
<protein>
    <submittedName>
        <fullName evidence="1">Uncharacterized protein</fullName>
    </submittedName>
</protein>
<dbReference type="eggNOG" id="COG0637">
    <property type="taxonomic scope" value="Bacteria"/>
</dbReference>
<gene>
    <name evidence="1" type="ORF">C427_2641</name>
</gene>
<dbReference type="InterPro" id="IPR041492">
    <property type="entry name" value="HAD_2"/>
</dbReference>
<organism evidence="1 2">
    <name type="scientific">Paraglaciecola psychrophila 170</name>
    <dbReference type="NCBI Taxonomy" id="1129794"/>
    <lineage>
        <taxon>Bacteria</taxon>
        <taxon>Pseudomonadati</taxon>
        <taxon>Pseudomonadota</taxon>
        <taxon>Gammaproteobacteria</taxon>
        <taxon>Alteromonadales</taxon>
        <taxon>Alteromonadaceae</taxon>
        <taxon>Paraglaciecola</taxon>
    </lineage>
</organism>
<dbReference type="KEGG" id="gps:C427_2641"/>
<dbReference type="OrthoDB" id="9782449at2"/>
<dbReference type="InterPro" id="IPR023214">
    <property type="entry name" value="HAD_sf"/>
</dbReference>
<dbReference type="PANTHER" id="PTHR42896">
    <property type="entry name" value="XYLULOSE-1,5-BISPHOSPHATE (XUBP) PHOSPHATASE"/>
    <property type="match status" value="1"/>
</dbReference>